<feature type="domain" description="Helicase HerA-like C-terminal" evidence="1">
    <location>
        <begin position="12"/>
        <end position="70"/>
    </location>
</feature>
<proteinExistence type="predicted"/>
<comment type="caution">
    <text evidence="2">The sequence shown here is derived from an EMBL/GenBank/DDBJ whole genome shotgun (WGS) entry which is preliminary data.</text>
</comment>
<dbReference type="SUPFAM" id="SSF52540">
    <property type="entry name" value="P-loop containing nucleoside triphosphate hydrolases"/>
    <property type="match status" value="1"/>
</dbReference>
<dbReference type="Gene3D" id="3.40.50.300">
    <property type="entry name" value="P-loop containing nucleotide triphosphate hydrolases"/>
    <property type="match status" value="2"/>
</dbReference>
<dbReference type="InterPro" id="IPR051162">
    <property type="entry name" value="T4SS_component"/>
</dbReference>
<sequence length="318" mass="34178">MTMTSIAFGLTSDGREIALPLSIANRHGLVTGATGTGKSRSLQLLAEGFSASGVPVFAADVKGDLSGMATGCPTRFWDAHRDHGLPVQTSVDRMGALILGRMLGLNPVQEGTLAIAFKRAADAGHGHLDLDDLRAELADMLDMRAETCAAYGNITASSISAIQREILALEAQGGGDLFAEPGLSVMDLLEVRDGRGVVNLLHADTLMESPKLYACLLLWLLTELFRVLPEAGDLEKPKLVFFFDEAHLLFQDAPPRLLQTIERVVRLVRSKGVGVYFVTQSPADVPDIVLAQLGNRVQHALRAYSPRDQKLVRASAKA</sequence>
<protein>
    <submittedName>
        <fullName evidence="2">Helicase HerA-like domain-containing protein</fullName>
    </submittedName>
</protein>
<dbReference type="Proteomes" id="UP001596060">
    <property type="component" value="Unassembled WGS sequence"/>
</dbReference>
<gene>
    <name evidence="2" type="ORF">ACFPN9_24205</name>
</gene>
<evidence type="ECO:0000313" key="2">
    <source>
        <dbReference type="EMBL" id="MFC5508352.1"/>
    </source>
</evidence>
<dbReference type="EMBL" id="JBHSLU010000083">
    <property type="protein sequence ID" value="MFC5508352.1"/>
    <property type="molecule type" value="Genomic_DNA"/>
</dbReference>
<evidence type="ECO:0000313" key="3">
    <source>
        <dbReference type="Proteomes" id="UP001596060"/>
    </source>
</evidence>
<accession>A0ABW0P985</accession>
<evidence type="ECO:0000259" key="1">
    <source>
        <dbReference type="Pfam" id="PF05872"/>
    </source>
</evidence>
<dbReference type="InterPro" id="IPR027417">
    <property type="entry name" value="P-loop_NTPase"/>
</dbReference>
<dbReference type="PANTHER" id="PTHR30121">
    <property type="entry name" value="UNCHARACTERIZED PROTEIN YJGR-RELATED"/>
    <property type="match status" value="1"/>
</dbReference>
<feature type="non-terminal residue" evidence="2">
    <location>
        <position position="318"/>
    </location>
</feature>
<keyword evidence="3" id="KW-1185">Reference proteome</keyword>
<feature type="domain" description="Helicase HerA-like C-terminal" evidence="1">
    <location>
        <begin position="71"/>
        <end position="317"/>
    </location>
</feature>
<dbReference type="RefSeq" id="WP_377817774.1">
    <property type="nucleotide sequence ID" value="NZ_JBHSLU010000083.1"/>
</dbReference>
<dbReference type="Pfam" id="PF05872">
    <property type="entry name" value="HerA_C"/>
    <property type="match status" value="2"/>
</dbReference>
<dbReference type="PANTHER" id="PTHR30121:SF6">
    <property type="entry name" value="SLR6007 PROTEIN"/>
    <property type="match status" value="1"/>
</dbReference>
<dbReference type="InterPro" id="IPR033186">
    <property type="entry name" value="HerA_C"/>
</dbReference>
<name>A0ABW0P985_9HYPH</name>
<organism evidence="2 3">
    <name type="scientific">Bosea massiliensis</name>
    <dbReference type="NCBI Taxonomy" id="151419"/>
    <lineage>
        <taxon>Bacteria</taxon>
        <taxon>Pseudomonadati</taxon>
        <taxon>Pseudomonadota</taxon>
        <taxon>Alphaproteobacteria</taxon>
        <taxon>Hyphomicrobiales</taxon>
        <taxon>Boseaceae</taxon>
        <taxon>Bosea</taxon>
    </lineage>
</organism>
<reference evidence="3" key="1">
    <citation type="journal article" date="2019" name="Int. J. Syst. Evol. Microbiol.">
        <title>The Global Catalogue of Microorganisms (GCM) 10K type strain sequencing project: providing services to taxonomists for standard genome sequencing and annotation.</title>
        <authorList>
            <consortium name="The Broad Institute Genomics Platform"/>
            <consortium name="The Broad Institute Genome Sequencing Center for Infectious Disease"/>
            <person name="Wu L."/>
            <person name="Ma J."/>
        </authorList>
    </citation>
    <scope>NUCLEOTIDE SEQUENCE [LARGE SCALE GENOMIC DNA]</scope>
    <source>
        <strain evidence="3">CCUG 43117</strain>
    </source>
</reference>